<dbReference type="Gramene" id="ERN14022">
    <property type="protein sequence ID" value="ERN14022"/>
    <property type="gene ID" value="AMTR_s00021p00197880"/>
</dbReference>
<reference evidence="2" key="1">
    <citation type="journal article" date="2013" name="Science">
        <title>The Amborella genome and the evolution of flowering plants.</title>
        <authorList>
            <consortium name="Amborella Genome Project"/>
        </authorList>
    </citation>
    <scope>NUCLEOTIDE SEQUENCE [LARGE SCALE GENOMIC DNA]</scope>
</reference>
<dbReference type="EMBL" id="KI392560">
    <property type="protein sequence ID" value="ERN14022.1"/>
    <property type="molecule type" value="Genomic_DNA"/>
</dbReference>
<evidence type="ECO:0000313" key="1">
    <source>
        <dbReference type="EMBL" id="ERN14022.1"/>
    </source>
</evidence>
<sequence>MVHPLQPNRGKAPMFEEIEEITGQRRNWRRRNAPDWTLKVVLKAFDTVEEAGHAQVQSMINHRRDVVNAEIYGKVFQVVDLEEEEMEEVERKFREKERMEYKEMKAIANRN</sequence>
<dbReference type="AlphaFoldDB" id="W1PVG6"/>
<accession>W1PVG6</accession>
<evidence type="ECO:0000313" key="2">
    <source>
        <dbReference type="Proteomes" id="UP000017836"/>
    </source>
</evidence>
<dbReference type="Proteomes" id="UP000017836">
    <property type="component" value="Unassembled WGS sequence"/>
</dbReference>
<organism evidence="1 2">
    <name type="scientific">Amborella trichopoda</name>
    <dbReference type="NCBI Taxonomy" id="13333"/>
    <lineage>
        <taxon>Eukaryota</taxon>
        <taxon>Viridiplantae</taxon>
        <taxon>Streptophyta</taxon>
        <taxon>Embryophyta</taxon>
        <taxon>Tracheophyta</taxon>
        <taxon>Spermatophyta</taxon>
        <taxon>Magnoliopsida</taxon>
        <taxon>Amborellales</taxon>
        <taxon>Amborellaceae</taxon>
        <taxon>Amborella</taxon>
    </lineage>
</organism>
<gene>
    <name evidence="1" type="ORF">AMTR_s00021p00197880</name>
</gene>
<proteinExistence type="predicted"/>
<protein>
    <submittedName>
        <fullName evidence="1">Uncharacterized protein</fullName>
    </submittedName>
</protein>
<dbReference type="HOGENOM" id="CLU_2161787_0_0_1"/>
<keyword evidence="2" id="KW-1185">Reference proteome</keyword>
<name>W1PVG6_AMBTC</name>